<dbReference type="InParanoid" id="A0A3N4MBJ7"/>
<evidence type="ECO:0000313" key="4">
    <source>
        <dbReference type="Proteomes" id="UP000267821"/>
    </source>
</evidence>
<dbReference type="SUPFAM" id="SSF52540">
    <property type="entry name" value="P-loop containing nucleoside triphosphate hydrolases"/>
    <property type="match status" value="1"/>
</dbReference>
<dbReference type="OrthoDB" id="341259at2759"/>
<name>A0A3N4MBJ7_9PEZI</name>
<dbReference type="STRING" id="1051890.A0A3N4MBJ7"/>
<dbReference type="Pfam" id="PF24883">
    <property type="entry name" value="NPHP3_N"/>
    <property type="match status" value="1"/>
</dbReference>
<organism evidence="3 4">
    <name type="scientific">Terfezia boudieri ATCC MYA-4762</name>
    <dbReference type="NCBI Taxonomy" id="1051890"/>
    <lineage>
        <taxon>Eukaryota</taxon>
        <taxon>Fungi</taxon>
        <taxon>Dikarya</taxon>
        <taxon>Ascomycota</taxon>
        <taxon>Pezizomycotina</taxon>
        <taxon>Pezizomycetes</taxon>
        <taxon>Pezizales</taxon>
        <taxon>Pezizaceae</taxon>
        <taxon>Terfezia</taxon>
    </lineage>
</organism>
<protein>
    <recommendedName>
        <fullName evidence="2">Nephrocystin 3-like N-terminal domain-containing protein</fullName>
    </recommendedName>
</protein>
<evidence type="ECO:0000256" key="1">
    <source>
        <dbReference type="ARBA" id="ARBA00022737"/>
    </source>
</evidence>
<dbReference type="Proteomes" id="UP000267821">
    <property type="component" value="Unassembled WGS sequence"/>
</dbReference>
<reference evidence="3 4" key="1">
    <citation type="journal article" date="2018" name="Nat. Ecol. Evol.">
        <title>Pezizomycetes genomes reveal the molecular basis of ectomycorrhizal truffle lifestyle.</title>
        <authorList>
            <person name="Murat C."/>
            <person name="Payen T."/>
            <person name="Noel B."/>
            <person name="Kuo A."/>
            <person name="Morin E."/>
            <person name="Chen J."/>
            <person name="Kohler A."/>
            <person name="Krizsan K."/>
            <person name="Balestrini R."/>
            <person name="Da Silva C."/>
            <person name="Montanini B."/>
            <person name="Hainaut M."/>
            <person name="Levati E."/>
            <person name="Barry K.W."/>
            <person name="Belfiori B."/>
            <person name="Cichocki N."/>
            <person name="Clum A."/>
            <person name="Dockter R.B."/>
            <person name="Fauchery L."/>
            <person name="Guy J."/>
            <person name="Iotti M."/>
            <person name="Le Tacon F."/>
            <person name="Lindquist E.A."/>
            <person name="Lipzen A."/>
            <person name="Malagnac F."/>
            <person name="Mello A."/>
            <person name="Molinier V."/>
            <person name="Miyauchi S."/>
            <person name="Poulain J."/>
            <person name="Riccioni C."/>
            <person name="Rubini A."/>
            <person name="Sitrit Y."/>
            <person name="Splivallo R."/>
            <person name="Traeger S."/>
            <person name="Wang M."/>
            <person name="Zifcakova L."/>
            <person name="Wipf D."/>
            <person name="Zambonelli A."/>
            <person name="Paolocci F."/>
            <person name="Nowrousian M."/>
            <person name="Ottonello S."/>
            <person name="Baldrian P."/>
            <person name="Spatafora J.W."/>
            <person name="Henrissat B."/>
            <person name="Nagy L.G."/>
            <person name="Aury J.M."/>
            <person name="Wincker P."/>
            <person name="Grigoriev I.V."/>
            <person name="Bonfante P."/>
            <person name="Martin F.M."/>
        </authorList>
    </citation>
    <scope>NUCLEOTIDE SEQUENCE [LARGE SCALE GENOMIC DNA]</scope>
    <source>
        <strain evidence="3 4">ATCC MYA-4762</strain>
    </source>
</reference>
<keyword evidence="4" id="KW-1185">Reference proteome</keyword>
<sequence>MADNQDIFTTHVCCPPGAEHTNRNNLDRTRFYYTILSLGNPFDSFQQSYHSRYPSTSSWITNNALYKEWLVESGAPVLHLYGEMGSGKSTLLGYLAEVLSVHQFTSRGDTITICFTFDKFPAGRPSLRGLLLALIRQFLVRQPELVNVPTQNAGAGAEGLAWTTSVLWNIFISILLNPARKDVICLIDDMDSSDSSMEMFLNHVIAAVNDWNVNNVPDRLGIFKAVVTSKTCGRERPKGTWRIIPTSHNCIKLNGDTGLENDKYVIVKAGVSSAISKRPSLAIFESSLCEKLRASGVTILQAVVNLKLLERSGLGGTMEHMEKNIRLFPKPLEDCYHFVLDDVPKALQTPVAQALSWILHAARPLSTTELGAALAINPDQQPPFEDSLIRTDIVEMIETALTPLVTITQGRVDIFHPSARRTILTRIGVPRKNNPWAIETFTHVTATRCCLAYMRWRISQLNESRSGTVQYTHDGIPFLPLLATQSQPYSFLEYSITVSLY</sequence>
<dbReference type="EMBL" id="ML121527">
    <property type="protein sequence ID" value="RPB29702.1"/>
    <property type="molecule type" value="Genomic_DNA"/>
</dbReference>
<dbReference type="InterPro" id="IPR027417">
    <property type="entry name" value="P-loop_NTPase"/>
</dbReference>
<gene>
    <name evidence="3" type="ORF">L211DRAFT_34564</name>
</gene>
<dbReference type="InterPro" id="IPR056884">
    <property type="entry name" value="NPHP3-like_N"/>
</dbReference>
<evidence type="ECO:0000259" key="2">
    <source>
        <dbReference type="Pfam" id="PF24883"/>
    </source>
</evidence>
<dbReference type="AlphaFoldDB" id="A0A3N4MBJ7"/>
<proteinExistence type="predicted"/>
<keyword evidence="1" id="KW-0677">Repeat</keyword>
<feature type="domain" description="Nephrocystin 3-like N-terminal" evidence="2">
    <location>
        <begin position="56"/>
        <end position="206"/>
    </location>
</feature>
<accession>A0A3N4MBJ7</accession>
<dbReference type="PANTHER" id="PTHR10039">
    <property type="entry name" value="AMELOGENIN"/>
    <property type="match status" value="1"/>
</dbReference>
<evidence type="ECO:0000313" key="3">
    <source>
        <dbReference type="EMBL" id="RPB29702.1"/>
    </source>
</evidence>